<dbReference type="InterPro" id="IPR036388">
    <property type="entry name" value="WH-like_DNA-bd_sf"/>
</dbReference>
<evidence type="ECO:0000259" key="5">
    <source>
        <dbReference type="Pfam" id="PF00447"/>
    </source>
</evidence>
<dbReference type="GO" id="GO:0005634">
    <property type="term" value="C:nucleus"/>
    <property type="evidence" value="ECO:0007669"/>
    <property type="project" value="UniProtKB-SubCell"/>
</dbReference>
<evidence type="ECO:0000256" key="2">
    <source>
        <dbReference type="ARBA" id="ARBA00023125"/>
    </source>
</evidence>
<comment type="caution">
    <text evidence="6">The sequence shown here is derived from an EMBL/GenBank/DDBJ whole genome shotgun (WGS) entry which is preliminary data.</text>
</comment>
<dbReference type="InterPro" id="IPR000232">
    <property type="entry name" value="HSF_DNA-bd"/>
</dbReference>
<dbReference type="InParanoid" id="A0A4Q1BDB9"/>
<evidence type="ECO:0000313" key="6">
    <source>
        <dbReference type="EMBL" id="RXK35936.1"/>
    </source>
</evidence>
<keyword evidence="3" id="KW-0539">Nucleus</keyword>
<dbReference type="GO" id="GO:0043565">
    <property type="term" value="F:sequence-specific DNA binding"/>
    <property type="evidence" value="ECO:0007669"/>
    <property type="project" value="InterPro"/>
</dbReference>
<dbReference type="VEuPathDB" id="FungiDB:TREMEDRAFT_61513"/>
<dbReference type="InterPro" id="IPR036390">
    <property type="entry name" value="WH_DNA-bd_sf"/>
</dbReference>
<dbReference type="Proteomes" id="UP000289152">
    <property type="component" value="Unassembled WGS sequence"/>
</dbReference>
<keyword evidence="7" id="KW-1185">Reference proteome</keyword>
<reference evidence="6 7" key="1">
    <citation type="submission" date="2016-06" db="EMBL/GenBank/DDBJ databases">
        <title>Evolution of pathogenesis and genome organization in the Tremellales.</title>
        <authorList>
            <person name="Cuomo C."/>
            <person name="Litvintseva A."/>
            <person name="Heitman J."/>
            <person name="Chen Y."/>
            <person name="Sun S."/>
            <person name="Springer D."/>
            <person name="Dromer F."/>
            <person name="Young S."/>
            <person name="Zeng Q."/>
            <person name="Chapman S."/>
            <person name="Gujja S."/>
            <person name="Saif S."/>
            <person name="Birren B."/>
        </authorList>
    </citation>
    <scope>NUCLEOTIDE SEQUENCE [LARGE SCALE GENOMIC DNA]</scope>
    <source>
        <strain evidence="6 7">ATCC 28783</strain>
    </source>
</reference>
<name>A0A4Q1BDB9_TREME</name>
<gene>
    <name evidence="6" type="ORF">M231_06812</name>
</gene>
<feature type="domain" description="HSF-type DNA-binding" evidence="5">
    <location>
        <begin position="393"/>
        <end position="447"/>
    </location>
</feature>
<feature type="region of interest" description="Disordered" evidence="4">
    <location>
        <begin position="329"/>
        <end position="362"/>
    </location>
</feature>
<dbReference type="Gene3D" id="1.10.10.10">
    <property type="entry name" value="Winged helix-like DNA-binding domain superfamily/Winged helix DNA-binding domain"/>
    <property type="match status" value="1"/>
</dbReference>
<feature type="compositionally biased region" description="Low complexity" evidence="4">
    <location>
        <begin position="25"/>
        <end position="35"/>
    </location>
</feature>
<feature type="compositionally biased region" description="Polar residues" evidence="4">
    <location>
        <begin position="78"/>
        <end position="96"/>
    </location>
</feature>
<evidence type="ECO:0000256" key="4">
    <source>
        <dbReference type="SAM" id="MobiDB-lite"/>
    </source>
</evidence>
<proteinExistence type="predicted"/>
<dbReference type="GO" id="GO:0003700">
    <property type="term" value="F:DNA-binding transcription factor activity"/>
    <property type="evidence" value="ECO:0007669"/>
    <property type="project" value="InterPro"/>
</dbReference>
<accession>A0A4Q1BDB9</accession>
<evidence type="ECO:0000256" key="1">
    <source>
        <dbReference type="ARBA" id="ARBA00004123"/>
    </source>
</evidence>
<sequence>MDNLSSNGQYLSLLSGIDQIPENDSQQSQAQTSSSKETVPEGETNSFVLDPFSVDEPSSFPHRPLSSSHETIHRPQCVPNQPVLSSGQHTPTTSSLRKTSFWTYRPVSSVGSLDFVSNSSSTQHPFNPHLNLIPSQNNWEYLTLQRLPDIPVHHPASSLALINPIWISPPNTFHDGGYLPDPLNPPVSPNRSAFAMYPPIPSTVQDDHEEAIPAEHTPLYELPMYQPPNDIALPNRLEVAVDEYNRSRSDPIHLLDTTQQVSNLEQDDSVWSDDAEGETEFESDTYTRLIPLCSNHLPHRSEILSSSGDEDSDSSFEIPLSSISRSKRYVKRRKTTKTDMRQSSTQFPAGHNKASASGPKLLKRGNGIGNSYTVSILDKVWDDKANHTTFDFHLCAALHDPSTDDYIHWDEKGDVIVIPDIKAFLRHVWPHHCQTSIKRAAFNKQLANLRLEYDGLKRDDPRFWAKLAERCAKFIGSPQSE</sequence>
<dbReference type="SUPFAM" id="SSF46785">
    <property type="entry name" value="Winged helix' DNA-binding domain"/>
    <property type="match status" value="1"/>
</dbReference>
<organism evidence="6 7">
    <name type="scientific">Tremella mesenterica</name>
    <name type="common">Jelly fungus</name>
    <dbReference type="NCBI Taxonomy" id="5217"/>
    <lineage>
        <taxon>Eukaryota</taxon>
        <taxon>Fungi</taxon>
        <taxon>Dikarya</taxon>
        <taxon>Basidiomycota</taxon>
        <taxon>Agaricomycotina</taxon>
        <taxon>Tremellomycetes</taxon>
        <taxon>Tremellales</taxon>
        <taxon>Tremellaceae</taxon>
        <taxon>Tremella</taxon>
    </lineage>
</organism>
<dbReference type="Pfam" id="PF00447">
    <property type="entry name" value="HSF_DNA-bind"/>
    <property type="match status" value="1"/>
</dbReference>
<feature type="region of interest" description="Disordered" evidence="4">
    <location>
        <begin position="16"/>
        <end position="96"/>
    </location>
</feature>
<dbReference type="AlphaFoldDB" id="A0A4Q1BDB9"/>
<dbReference type="EMBL" id="SDIL01000115">
    <property type="protein sequence ID" value="RXK35936.1"/>
    <property type="molecule type" value="Genomic_DNA"/>
</dbReference>
<evidence type="ECO:0000313" key="7">
    <source>
        <dbReference type="Proteomes" id="UP000289152"/>
    </source>
</evidence>
<evidence type="ECO:0000256" key="3">
    <source>
        <dbReference type="ARBA" id="ARBA00023242"/>
    </source>
</evidence>
<comment type="subcellular location">
    <subcellularLocation>
        <location evidence="1">Nucleus</location>
    </subcellularLocation>
</comment>
<keyword evidence="2" id="KW-0238">DNA-binding</keyword>
<protein>
    <recommendedName>
        <fullName evidence="5">HSF-type DNA-binding domain-containing protein</fullName>
    </recommendedName>
</protein>